<dbReference type="InterPro" id="IPR001279">
    <property type="entry name" value="Metallo-B-lactamas"/>
</dbReference>
<keyword evidence="4 7" id="KW-1133">Transmembrane helix</keyword>
<keyword evidence="3 7" id="KW-0812">Transmembrane</keyword>
<evidence type="ECO:0000256" key="4">
    <source>
        <dbReference type="ARBA" id="ARBA00022989"/>
    </source>
</evidence>
<evidence type="ECO:0000256" key="7">
    <source>
        <dbReference type="SAM" id="Phobius"/>
    </source>
</evidence>
<dbReference type="NCBIfam" id="TIGR00360">
    <property type="entry name" value="ComEC_N-term"/>
    <property type="match status" value="1"/>
</dbReference>
<reference evidence="10" key="1">
    <citation type="submission" date="2021-06" db="EMBL/GenBank/DDBJ databases">
        <title>Novel species in genus Arthrobacter.</title>
        <authorList>
            <person name="Zhang G."/>
        </authorList>
    </citation>
    <scope>NUCLEOTIDE SEQUENCE</scope>
    <source>
        <strain evidence="10">Zg-ZUI122</strain>
    </source>
</reference>
<organism evidence="10 11">
    <name type="scientific">Arthrobacter sunyaminii</name>
    <dbReference type="NCBI Taxonomy" id="2816859"/>
    <lineage>
        <taxon>Bacteria</taxon>
        <taxon>Bacillati</taxon>
        <taxon>Actinomycetota</taxon>
        <taxon>Actinomycetes</taxon>
        <taxon>Micrococcales</taxon>
        <taxon>Micrococcaceae</taxon>
        <taxon>Arthrobacter</taxon>
    </lineage>
</organism>
<feature type="region of interest" description="Disordered" evidence="6">
    <location>
        <begin position="45"/>
        <end position="64"/>
    </location>
</feature>
<feature type="domain" description="ComEC/Rec2-related protein" evidence="9">
    <location>
        <begin position="345"/>
        <end position="608"/>
    </location>
</feature>
<accession>A0A975PDW2</accession>
<feature type="transmembrane region" description="Helical" evidence="7">
    <location>
        <begin position="395"/>
        <end position="413"/>
    </location>
</feature>
<dbReference type="Gene3D" id="3.60.15.10">
    <property type="entry name" value="Ribonuclease Z/Hydroxyacylglutathione hydrolase-like"/>
    <property type="match status" value="1"/>
</dbReference>
<sequence length="933" mass="96966">MMDGKGSADEPESSDDVLRVQGVDGFHEGRRVRVSGWHRYTAAALRGDVQPPGTDAPEPPGPWPPEAPRVPAMVSRGHFRPGVSRVAQRIRALVPERPADARIHPLLEFRLVPVAAAAWAAAFLAVRLPGHEARVLGAILALVSIILLVLVPALRRTGSRRTSSQESRLHSRSGMFVRAVAVPAAAAALVCVCAGALTAERTAGPIAAVISEGRTVTGEFRASTDARAVAADRFSGDSRYITEAVLQQATSGGQRFSAAATVLVIGGSGYSDIQLGDHFAAAGSLQATDPGERSVALLYANGQPEVEAADGWYGETARIRRSFSAVAAEHAGLTGRDAAGLLPGMVLGDRSTLDDALETAMKNTGLTHITAVSGANCGYLLAFVFLMARAVRLPRGWAAAAGVAALLGFVLVVRPDASVLRAAVMGSLGTIAVLSGRGKLPAALLCLSITVLLAVDPWLSGSYAFILSVLATSGLILLGPRLTELLARRLPWPLAAALAVPMAAQFFCSPVLVLLQPQVPAFSLPANVAVAPVVPLVTVVGMLGAVVAATVPVAAGPFVLISGAGAAWTAGVARFFDGLPGSLVPWPSGVAGVILMVLAAGTGVWHLWRFGSSPESMQPARSASARSAPVRSAPVRTSRHLALAAALLLLPAGAAAVWTQLRPGPAPTEWMAAACDVGQGDGLVVRTAAHRAVVIDAGPDPDSMDNCLKRLQVETVDLFILSHAHLDHYGGAEGVLRGREVNHVAYSTAEADLPDPLRTLLADSGAELTRMAEGMTSQAGAVEWEVLWPPARGRQASENDASSVILMTVGPTVEPGRDVPEGPGFTMLLTGDIEEDASGALLSRHAWLRDAGVDVLKVPHHGARNGGTGLIEELNPRLALISVGADNEYGHPAAEILEVLQRSGTAVVRTDELGSISLETDGSSLTWDRLDGR</sequence>
<feature type="transmembrane region" description="Helical" evidence="7">
    <location>
        <begin position="366"/>
        <end position="388"/>
    </location>
</feature>
<feature type="transmembrane region" description="Helical" evidence="7">
    <location>
        <begin position="588"/>
        <end position="608"/>
    </location>
</feature>
<name>A0A975PDW2_9MICC</name>
<evidence type="ECO:0000259" key="9">
    <source>
        <dbReference type="Pfam" id="PF03772"/>
    </source>
</evidence>
<dbReference type="PANTHER" id="PTHR30619">
    <property type="entry name" value="DNA INTERNALIZATION/COMPETENCE PROTEIN COMEC/REC2"/>
    <property type="match status" value="1"/>
</dbReference>
<evidence type="ECO:0000259" key="8">
    <source>
        <dbReference type="Pfam" id="PF00753"/>
    </source>
</evidence>
<evidence type="ECO:0000313" key="11">
    <source>
        <dbReference type="Proteomes" id="UP000680588"/>
    </source>
</evidence>
<dbReference type="RefSeq" id="WP_207346967.1">
    <property type="nucleotide sequence ID" value="NZ_CP076456.1"/>
</dbReference>
<keyword evidence="11" id="KW-1185">Reference proteome</keyword>
<feature type="transmembrane region" description="Helical" evidence="7">
    <location>
        <begin position="558"/>
        <end position="576"/>
    </location>
</feature>
<dbReference type="Pfam" id="PF03772">
    <property type="entry name" value="Competence"/>
    <property type="match status" value="1"/>
</dbReference>
<proteinExistence type="predicted"/>
<comment type="subcellular location">
    <subcellularLocation>
        <location evidence="1">Cell membrane</location>
        <topology evidence="1">Multi-pass membrane protein</topology>
    </subcellularLocation>
</comment>
<dbReference type="InterPro" id="IPR035681">
    <property type="entry name" value="ComA-like_MBL"/>
</dbReference>
<feature type="transmembrane region" description="Helical" evidence="7">
    <location>
        <begin position="175"/>
        <end position="197"/>
    </location>
</feature>
<dbReference type="Proteomes" id="UP000680588">
    <property type="component" value="Chromosome"/>
</dbReference>
<evidence type="ECO:0000256" key="3">
    <source>
        <dbReference type="ARBA" id="ARBA00022692"/>
    </source>
</evidence>
<dbReference type="KEGG" id="asun:KG104_10425"/>
<evidence type="ECO:0000256" key="1">
    <source>
        <dbReference type="ARBA" id="ARBA00004651"/>
    </source>
</evidence>
<dbReference type="SUPFAM" id="SSF56281">
    <property type="entry name" value="Metallo-hydrolase/oxidoreductase"/>
    <property type="match status" value="1"/>
</dbReference>
<keyword evidence="5 7" id="KW-0472">Membrane</keyword>
<dbReference type="InterPro" id="IPR036866">
    <property type="entry name" value="RibonucZ/Hydroxyglut_hydro"/>
</dbReference>
<keyword evidence="2" id="KW-1003">Cell membrane</keyword>
<dbReference type="CDD" id="cd07731">
    <property type="entry name" value="ComA-like_MBL-fold"/>
    <property type="match status" value="1"/>
</dbReference>
<dbReference type="AlphaFoldDB" id="A0A975PDW2"/>
<feature type="transmembrane region" description="Helical" evidence="7">
    <location>
        <begin position="465"/>
        <end position="482"/>
    </location>
</feature>
<feature type="transmembrane region" description="Helical" evidence="7">
    <location>
        <begin position="135"/>
        <end position="154"/>
    </location>
</feature>
<dbReference type="InterPro" id="IPR052159">
    <property type="entry name" value="Competence_DNA_uptake"/>
</dbReference>
<dbReference type="GO" id="GO:0005886">
    <property type="term" value="C:plasma membrane"/>
    <property type="evidence" value="ECO:0007669"/>
    <property type="project" value="UniProtKB-SubCell"/>
</dbReference>
<protein>
    <submittedName>
        <fullName evidence="10">ComEC/Rec2 family competence protein</fullName>
    </submittedName>
</protein>
<dbReference type="PANTHER" id="PTHR30619:SF1">
    <property type="entry name" value="RECOMBINATION PROTEIN 2"/>
    <property type="match status" value="1"/>
</dbReference>
<feature type="transmembrane region" description="Helical" evidence="7">
    <location>
        <begin position="641"/>
        <end position="661"/>
    </location>
</feature>
<feature type="domain" description="Metallo-beta-lactamase" evidence="8">
    <location>
        <begin position="677"/>
        <end position="864"/>
    </location>
</feature>
<feature type="transmembrane region" description="Helical" evidence="7">
    <location>
        <begin position="111"/>
        <end position="129"/>
    </location>
</feature>
<dbReference type="Pfam" id="PF00753">
    <property type="entry name" value="Lactamase_B"/>
    <property type="match status" value="1"/>
</dbReference>
<gene>
    <name evidence="10" type="ORF">KG104_10425</name>
</gene>
<dbReference type="InterPro" id="IPR004477">
    <property type="entry name" value="ComEC_N"/>
</dbReference>
<dbReference type="EMBL" id="CP076456">
    <property type="protein sequence ID" value="QWQ34957.1"/>
    <property type="molecule type" value="Genomic_DNA"/>
</dbReference>
<evidence type="ECO:0000313" key="10">
    <source>
        <dbReference type="EMBL" id="QWQ34957.1"/>
    </source>
</evidence>
<evidence type="ECO:0000256" key="5">
    <source>
        <dbReference type="ARBA" id="ARBA00023136"/>
    </source>
</evidence>
<feature type="transmembrane region" description="Helical" evidence="7">
    <location>
        <begin position="528"/>
        <end position="551"/>
    </location>
</feature>
<evidence type="ECO:0000256" key="6">
    <source>
        <dbReference type="SAM" id="MobiDB-lite"/>
    </source>
</evidence>
<feature type="transmembrane region" description="Helical" evidence="7">
    <location>
        <begin position="494"/>
        <end position="516"/>
    </location>
</feature>
<evidence type="ECO:0000256" key="2">
    <source>
        <dbReference type="ARBA" id="ARBA00022475"/>
    </source>
</evidence>